<dbReference type="Gene3D" id="3.40.50.280">
    <property type="entry name" value="Cobalamin-binding domain"/>
    <property type="match status" value="1"/>
</dbReference>
<dbReference type="GO" id="GO:0031419">
    <property type="term" value="F:cobalamin binding"/>
    <property type="evidence" value="ECO:0007669"/>
    <property type="project" value="InterPro"/>
</dbReference>
<sequence length="168" mass="17005">MEGAAVTGPAHRRHRADAGSGRRLVILGVAASDSHAVANQLIAHGLRAQGFDVVNLGTCTPVAEFAAACREHPEAEAVLIGSMNGHAYEDLRELPAARASGAVPCPVVLGGNLSVGSAKDAAATERLLALGVDRIVTDPSLLPAVLDELRAERARAAGRAPGDGLGAA</sequence>
<accession>A0A3R8SGN7</accession>
<comment type="caution">
    <text evidence="2">The sequence shown here is derived from an EMBL/GenBank/DDBJ whole genome shotgun (WGS) entry which is preliminary data.</text>
</comment>
<protein>
    <submittedName>
        <fullName evidence="2">Methylaspartate mutase</fullName>
    </submittedName>
</protein>
<dbReference type="InterPro" id="IPR036724">
    <property type="entry name" value="Cobalamin-bd_sf"/>
</dbReference>
<reference evidence="2 3" key="1">
    <citation type="submission" date="2017-10" db="EMBL/GenBank/DDBJ databases">
        <title>Draft genome of actinobacteria isolated from guarana (Paullinia cupana (Mart.) Ducke.</title>
        <authorList>
            <person name="Siqueira K.A."/>
            <person name="Liotti R.G."/>
            <person name="Mendes T.A."/>
            <person name="Soares M.A."/>
        </authorList>
    </citation>
    <scope>NUCLEOTIDE SEQUENCE [LARGE SCALE GENOMIC DNA]</scope>
    <source>
        <strain evidence="2 3">199</strain>
    </source>
</reference>
<dbReference type="PROSITE" id="PS51332">
    <property type="entry name" value="B12_BINDING"/>
    <property type="match status" value="1"/>
</dbReference>
<evidence type="ECO:0000313" key="3">
    <source>
        <dbReference type="Proteomes" id="UP000276379"/>
    </source>
</evidence>
<dbReference type="SUPFAM" id="SSF52242">
    <property type="entry name" value="Cobalamin (vitamin B12)-binding domain"/>
    <property type="match status" value="1"/>
</dbReference>
<keyword evidence="3" id="KW-1185">Reference proteome</keyword>
<dbReference type="GO" id="GO:0046872">
    <property type="term" value="F:metal ion binding"/>
    <property type="evidence" value="ECO:0007669"/>
    <property type="project" value="InterPro"/>
</dbReference>
<evidence type="ECO:0000313" key="2">
    <source>
        <dbReference type="EMBL" id="RRQ88745.1"/>
    </source>
</evidence>
<evidence type="ECO:0000259" key="1">
    <source>
        <dbReference type="PROSITE" id="PS51332"/>
    </source>
</evidence>
<name>A0A3R8SGN7_9ACTN</name>
<dbReference type="AlphaFoldDB" id="A0A3R8SGN7"/>
<dbReference type="Pfam" id="PF02310">
    <property type="entry name" value="B12-binding"/>
    <property type="match status" value="1"/>
</dbReference>
<gene>
    <name evidence="2" type="ORF">CQW44_06370</name>
</gene>
<feature type="domain" description="B12-binding" evidence="1">
    <location>
        <begin position="22"/>
        <end position="156"/>
    </location>
</feature>
<organism evidence="2 3">
    <name type="scientific">Streptomyces griseofuscus</name>
    <dbReference type="NCBI Taxonomy" id="146922"/>
    <lineage>
        <taxon>Bacteria</taxon>
        <taxon>Bacillati</taxon>
        <taxon>Actinomycetota</taxon>
        <taxon>Actinomycetes</taxon>
        <taxon>Kitasatosporales</taxon>
        <taxon>Streptomycetaceae</taxon>
        <taxon>Streptomyces</taxon>
    </lineage>
</organism>
<dbReference type="EMBL" id="PDES01000002">
    <property type="protein sequence ID" value="RRQ88745.1"/>
    <property type="molecule type" value="Genomic_DNA"/>
</dbReference>
<dbReference type="Proteomes" id="UP000276379">
    <property type="component" value="Unassembled WGS sequence"/>
</dbReference>
<proteinExistence type="predicted"/>
<dbReference type="InterPro" id="IPR006158">
    <property type="entry name" value="Cobalamin-bd"/>
</dbReference>